<keyword evidence="9" id="KW-1185">Reference proteome</keyword>
<evidence type="ECO:0000256" key="3">
    <source>
        <dbReference type="ARBA" id="ARBA00022759"/>
    </source>
</evidence>
<dbReference type="RefSeq" id="WP_164362441.1">
    <property type="nucleotide sequence ID" value="NZ_CP066776.1"/>
</dbReference>
<dbReference type="InterPro" id="IPR014721">
    <property type="entry name" value="Ribsml_uS5_D2-typ_fold_subgr"/>
</dbReference>
<dbReference type="GO" id="GO:0000049">
    <property type="term" value="F:tRNA binding"/>
    <property type="evidence" value="ECO:0007669"/>
    <property type="project" value="UniProtKB-UniRule"/>
</dbReference>
<keyword evidence="5 6" id="KW-0694">RNA-binding</keyword>
<reference evidence="8 9" key="1">
    <citation type="submission" date="2020-12" db="EMBL/GenBank/DDBJ databases">
        <title>Sulforoseuscoccus oceanibium gen. nov., sp. nov., a representative of the phylum Verrucomicrobia with special cytoplasmic membrane, and proposal of Sulforoseuscoccusaceae fam. nov.</title>
        <authorList>
            <person name="Xi F."/>
        </authorList>
    </citation>
    <scope>NUCLEOTIDE SEQUENCE [LARGE SCALE GENOMIC DNA]</scope>
    <source>
        <strain evidence="8 9">T37</strain>
    </source>
</reference>
<comment type="catalytic activity">
    <reaction evidence="6">
        <text>Endonucleolytic cleavage of RNA, removing 5'-extranucleotides from tRNA precursor.</text>
        <dbReference type="EC" id="3.1.26.5"/>
    </reaction>
</comment>
<dbReference type="InterPro" id="IPR020568">
    <property type="entry name" value="Ribosomal_Su5_D2-typ_SF"/>
</dbReference>
<dbReference type="Proteomes" id="UP000475117">
    <property type="component" value="Chromosome"/>
</dbReference>
<dbReference type="HAMAP" id="MF_00227">
    <property type="entry name" value="RNase_P"/>
    <property type="match status" value="1"/>
</dbReference>
<evidence type="ECO:0000256" key="5">
    <source>
        <dbReference type="ARBA" id="ARBA00022884"/>
    </source>
</evidence>
<dbReference type="SUPFAM" id="SSF54211">
    <property type="entry name" value="Ribosomal protein S5 domain 2-like"/>
    <property type="match status" value="1"/>
</dbReference>
<keyword evidence="2 6" id="KW-0540">Nuclease</keyword>
<keyword evidence="3 6" id="KW-0255">Endonuclease</keyword>
<dbReference type="AlphaFoldDB" id="A0A6B3L7T8"/>
<evidence type="ECO:0000256" key="7">
    <source>
        <dbReference type="NCBIfam" id="TIGR00188"/>
    </source>
</evidence>
<evidence type="ECO:0000256" key="4">
    <source>
        <dbReference type="ARBA" id="ARBA00022801"/>
    </source>
</evidence>
<evidence type="ECO:0000256" key="1">
    <source>
        <dbReference type="ARBA" id="ARBA00022694"/>
    </source>
</evidence>
<evidence type="ECO:0000256" key="2">
    <source>
        <dbReference type="ARBA" id="ARBA00022722"/>
    </source>
</evidence>
<dbReference type="PANTHER" id="PTHR33992">
    <property type="entry name" value="RIBONUCLEASE P PROTEIN COMPONENT"/>
    <property type="match status" value="1"/>
</dbReference>
<sequence>MKLPRSRIIRASTDFAKVRKMGRTFAGRYLLIGVVRREGRPHQGERPRFGFVTPKYVGGAVQRNLVRRRFKALAVELGDSIDGPFDVVTVARRPAGNASYARLLNDWVKTARKAKLLPKDFRLPEPSQSKEGEA</sequence>
<dbReference type="InterPro" id="IPR000100">
    <property type="entry name" value="RNase_P"/>
</dbReference>
<comment type="subunit">
    <text evidence="6">Consists of a catalytic RNA component (M1 or rnpB) and a protein subunit.</text>
</comment>
<proteinExistence type="inferred from homology"/>
<dbReference type="Pfam" id="PF00825">
    <property type="entry name" value="Ribonuclease_P"/>
    <property type="match status" value="1"/>
</dbReference>
<dbReference type="GO" id="GO:0042781">
    <property type="term" value="F:3'-tRNA processing endoribonuclease activity"/>
    <property type="evidence" value="ECO:0007669"/>
    <property type="project" value="TreeGrafter"/>
</dbReference>
<keyword evidence="1 6" id="KW-0819">tRNA processing</keyword>
<organism evidence="8 9">
    <name type="scientific">Sulfuriroseicoccus oceanibius</name>
    <dbReference type="NCBI Taxonomy" id="2707525"/>
    <lineage>
        <taxon>Bacteria</taxon>
        <taxon>Pseudomonadati</taxon>
        <taxon>Verrucomicrobiota</taxon>
        <taxon>Verrucomicrobiia</taxon>
        <taxon>Verrucomicrobiales</taxon>
        <taxon>Verrucomicrobiaceae</taxon>
        <taxon>Sulfuriroseicoccus</taxon>
    </lineage>
</organism>
<dbReference type="GO" id="GO:0004526">
    <property type="term" value="F:ribonuclease P activity"/>
    <property type="evidence" value="ECO:0007669"/>
    <property type="project" value="UniProtKB-UniRule"/>
</dbReference>
<dbReference type="EMBL" id="CP066776">
    <property type="protein sequence ID" value="QQL44197.1"/>
    <property type="molecule type" value="Genomic_DNA"/>
</dbReference>
<comment type="similarity">
    <text evidence="6">Belongs to the RnpA family.</text>
</comment>
<evidence type="ECO:0000313" key="8">
    <source>
        <dbReference type="EMBL" id="QQL44197.1"/>
    </source>
</evidence>
<evidence type="ECO:0000256" key="6">
    <source>
        <dbReference type="HAMAP-Rule" id="MF_00227"/>
    </source>
</evidence>
<dbReference type="KEGG" id="soa:G3M56_009855"/>
<accession>A0A6B3L7T8</accession>
<dbReference type="NCBIfam" id="TIGR00188">
    <property type="entry name" value="rnpA"/>
    <property type="match status" value="1"/>
</dbReference>
<evidence type="ECO:0000313" key="9">
    <source>
        <dbReference type="Proteomes" id="UP000475117"/>
    </source>
</evidence>
<gene>
    <name evidence="6 8" type="primary">rnpA</name>
    <name evidence="8" type="ORF">G3M56_009855</name>
</gene>
<dbReference type="GO" id="GO:0030677">
    <property type="term" value="C:ribonuclease P complex"/>
    <property type="evidence" value="ECO:0007669"/>
    <property type="project" value="TreeGrafter"/>
</dbReference>
<dbReference type="Gene3D" id="3.30.230.10">
    <property type="match status" value="1"/>
</dbReference>
<dbReference type="GO" id="GO:0001682">
    <property type="term" value="P:tRNA 5'-leader removal"/>
    <property type="evidence" value="ECO:0007669"/>
    <property type="project" value="UniProtKB-UniRule"/>
</dbReference>
<name>A0A6B3L7T8_9BACT</name>
<comment type="function">
    <text evidence="6">RNaseP catalyzes the removal of the 5'-leader sequence from pre-tRNA to produce the mature 5'-terminus. It can also cleave other RNA substrates such as 4.5S RNA. The protein component plays an auxiliary but essential role in vivo by binding to the 5'-leader sequence and broadening the substrate specificity of the ribozyme.</text>
</comment>
<keyword evidence="4 6" id="KW-0378">Hydrolase</keyword>
<dbReference type="PANTHER" id="PTHR33992:SF1">
    <property type="entry name" value="RIBONUCLEASE P PROTEIN COMPONENT"/>
    <property type="match status" value="1"/>
</dbReference>
<dbReference type="EC" id="3.1.26.5" evidence="6 7"/>
<protein>
    <recommendedName>
        <fullName evidence="6 7">Ribonuclease P protein component</fullName>
        <shortName evidence="6">RNase P protein</shortName>
        <shortName evidence="6">RNaseP protein</shortName>
        <ecNumber evidence="6 7">3.1.26.5</ecNumber>
    </recommendedName>
    <alternativeName>
        <fullName evidence="6">Protein C5</fullName>
    </alternativeName>
</protein>